<evidence type="ECO:0000256" key="1">
    <source>
        <dbReference type="SAM" id="MobiDB-lite"/>
    </source>
</evidence>
<evidence type="ECO:0000313" key="3">
    <source>
        <dbReference type="Proteomes" id="UP000243686"/>
    </source>
</evidence>
<evidence type="ECO:0000313" key="2">
    <source>
        <dbReference type="EMBL" id="OON18488.1"/>
    </source>
</evidence>
<feature type="region of interest" description="Disordered" evidence="1">
    <location>
        <begin position="251"/>
        <end position="293"/>
    </location>
</feature>
<keyword evidence="3" id="KW-1185">Reference proteome</keyword>
<proteinExistence type="predicted"/>
<gene>
    <name evidence="2" type="ORF">X801_05658</name>
</gene>
<accession>A0A1S8WVN1</accession>
<feature type="compositionally biased region" description="Polar residues" evidence="1">
    <location>
        <begin position="277"/>
        <end position="290"/>
    </location>
</feature>
<dbReference type="AlphaFoldDB" id="A0A1S8WVN1"/>
<feature type="compositionally biased region" description="Low complexity" evidence="1">
    <location>
        <begin position="251"/>
        <end position="267"/>
    </location>
</feature>
<protein>
    <submittedName>
        <fullName evidence="2">Uncharacterized protein</fullName>
    </submittedName>
</protein>
<sequence length="361" mass="38907">MPSKKQEVAVIVCAVSVDPPLKNATVGVLSTHLKQMSYWMKMNRLKLPTQNAFWNENTGGTRNVNACWSNNSYHPHPEFHQVVVSADVEFVWGVLPLGYLDPWSVAIGDHRGPQQSDLVFQTDNLATTVKITFSRIRGDLKTNMFNYSLKQLTPSTGRMRSSSTSPTSTKLWPENRIPKSPPETGVSSNSDTVGCSQGLRVLLVSSAKDSPGGTFLDEIRLDFRLITSASTSAALRDGLRLRFCGTTVTNSARTSSVSGSVSELSTSPMGDDFPVGSRTSSPSHQLSPPYSDSWLENAEMEDGVENPLLSVSISSPEKETESSSPEDTPDTCPISESNVSHGSTSAGGSGGINQRSMTDAV</sequence>
<dbReference type="EMBL" id="KV894121">
    <property type="protein sequence ID" value="OON18488.1"/>
    <property type="molecule type" value="Genomic_DNA"/>
</dbReference>
<dbReference type="Proteomes" id="UP000243686">
    <property type="component" value="Unassembled WGS sequence"/>
</dbReference>
<feature type="compositionally biased region" description="Polar residues" evidence="1">
    <location>
        <begin position="352"/>
        <end position="361"/>
    </location>
</feature>
<feature type="region of interest" description="Disordered" evidence="1">
    <location>
        <begin position="313"/>
        <end position="361"/>
    </location>
</feature>
<feature type="compositionally biased region" description="Low complexity" evidence="1">
    <location>
        <begin position="155"/>
        <end position="169"/>
    </location>
</feature>
<reference evidence="2 3" key="1">
    <citation type="submission" date="2015-03" db="EMBL/GenBank/DDBJ databases">
        <title>Draft genome of the nematode, Opisthorchis viverrini.</title>
        <authorList>
            <person name="Mitreva M."/>
        </authorList>
    </citation>
    <scope>NUCLEOTIDE SEQUENCE [LARGE SCALE GENOMIC DNA]</scope>
    <source>
        <strain evidence="2">Khon Kaen</strain>
    </source>
</reference>
<name>A0A1S8WVN1_OPIVI</name>
<organism evidence="2 3">
    <name type="scientific">Opisthorchis viverrini</name>
    <name type="common">Southeast Asian liver fluke</name>
    <dbReference type="NCBI Taxonomy" id="6198"/>
    <lineage>
        <taxon>Eukaryota</taxon>
        <taxon>Metazoa</taxon>
        <taxon>Spiralia</taxon>
        <taxon>Lophotrochozoa</taxon>
        <taxon>Platyhelminthes</taxon>
        <taxon>Trematoda</taxon>
        <taxon>Digenea</taxon>
        <taxon>Opisthorchiida</taxon>
        <taxon>Opisthorchiata</taxon>
        <taxon>Opisthorchiidae</taxon>
        <taxon>Opisthorchis</taxon>
    </lineage>
</organism>
<feature type="region of interest" description="Disordered" evidence="1">
    <location>
        <begin position="155"/>
        <end position="191"/>
    </location>
</feature>